<dbReference type="SUPFAM" id="SSF56784">
    <property type="entry name" value="HAD-like"/>
    <property type="match status" value="1"/>
</dbReference>
<dbReference type="SFLD" id="SFLDS00003">
    <property type="entry name" value="Haloacid_Dehalogenase"/>
    <property type="match status" value="1"/>
</dbReference>
<evidence type="ECO:0000256" key="3">
    <source>
        <dbReference type="ARBA" id="ARBA00023167"/>
    </source>
</evidence>
<dbReference type="EMBL" id="JBHSGG010000033">
    <property type="protein sequence ID" value="MFC4728832.1"/>
    <property type="molecule type" value="Genomic_DNA"/>
</dbReference>
<dbReference type="Gene3D" id="1.10.720.60">
    <property type="match status" value="1"/>
</dbReference>
<dbReference type="SFLD" id="SFLDG01129">
    <property type="entry name" value="C1.5:_HAD__Beta-PGM__Phosphata"/>
    <property type="match status" value="1"/>
</dbReference>
<dbReference type="InterPro" id="IPR023943">
    <property type="entry name" value="Enolase-ppase_E1"/>
</dbReference>
<dbReference type="PRINTS" id="PR00413">
    <property type="entry name" value="HADHALOGNASE"/>
</dbReference>
<dbReference type="NCBIfam" id="TIGR01691">
    <property type="entry name" value="enolase-ppase"/>
    <property type="match status" value="1"/>
</dbReference>
<protein>
    <recommendedName>
        <fullName evidence="4">Enolase-phosphatase E1</fullName>
        <ecNumber evidence="4">3.1.3.77</ecNumber>
    </recommendedName>
    <alternativeName>
        <fullName evidence="4">2,3-diketo-5-methylthio-1-phosphopentane phosphatase</fullName>
    </alternativeName>
</protein>
<comment type="similarity">
    <text evidence="4">Belongs to the HAD-like hydrolase superfamily. MasA/MtnC family.</text>
</comment>
<dbReference type="SFLD" id="SFLDG01133">
    <property type="entry name" value="C1.5.4:_Enolase-phosphatase_Li"/>
    <property type="match status" value="1"/>
</dbReference>
<evidence type="ECO:0000256" key="2">
    <source>
        <dbReference type="ARBA" id="ARBA00022801"/>
    </source>
</evidence>
<dbReference type="Proteomes" id="UP001595892">
    <property type="component" value="Unassembled WGS sequence"/>
</dbReference>
<dbReference type="Gene3D" id="3.40.50.1000">
    <property type="entry name" value="HAD superfamily/HAD-like"/>
    <property type="match status" value="1"/>
</dbReference>
<keyword evidence="2 4" id="KW-0378">Hydrolase</keyword>
<keyword evidence="4" id="KW-0479">Metal-binding</keyword>
<dbReference type="Pfam" id="PF00702">
    <property type="entry name" value="Hydrolase"/>
    <property type="match status" value="1"/>
</dbReference>
<keyword evidence="6" id="KW-1185">Reference proteome</keyword>
<keyword evidence="4" id="KW-0460">Magnesium</keyword>
<comment type="function">
    <text evidence="4">Bifunctional enzyme that catalyzes the enolization of 2,3-diketo-5-methylthiopentyl-1-phosphate (DK-MTP-1-P) into the intermediate 2-hydroxy-3-keto-5-methylthiopentenyl-1-phosphate (HK-MTPenyl-1-P), which is then dephosphorylated to form the acireductone 1,2-dihydroxy-3-keto-5-methylthiopentene (DHK-MTPene).</text>
</comment>
<evidence type="ECO:0000313" key="5">
    <source>
        <dbReference type="EMBL" id="MFC4728832.1"/>
    </source>
</evidence>
<dbReference type="RefSeq" id="WP_377004904.1">
    <property type="nucleotide sequence ID" value="NZ_JBHSGG010000033.1"/>
</dbReference>
<keyword evidence="1 4" id="KW-0028">Amino-acid biosynthesis</keyword>
<accession>A0ABV9NKI2</accession>
<dbReference type="NCBIfam" id="TIGR01549">
    <property type="entry name" value="HAD-SF-IA-v1"/>
    <property type="match status" value="1"/>
</dbReference>
<comment type="subunit">
    <text evidence="4">Monomer.</text>
</comment>
<dbReference type="CDD" id="cd01629">
    <property type="entry name" value="HAD_EP"/>
    <property type="match status" value="1"/>
</dbReference>
<comment type="cofactor">
    <cofactor evidence="4">
        <name>Mg(2+)</name>
        <dbReference type="ChEBI" id="CHEBI:18420"/>
    </cofactor>
    <text evidence="4">Binds 1 Mg(2+) ion per subunit.</text>
</comment>
<comment type="pathway">
    <text evidence="4">Amino-acid biosynthesis; L-methionine biosynthesis via salvage pathway; L-methionine from S-methyl-5-thio-alpha-D-ribose 1-phosphate: step 3/6.</text>
</comment>
<sequence length="241" mass="26271">MSGGKRTILTDVEGTTSSIAFVKDVLFPYARQALPAFVRARGKDPEVRRWLDMAATDAGGLCSDNVLVEVLQGWIDDDRKHTALKALQGLIWREGYASGAYVAHVYDDAAHKLREWHAAGHPLHVYSSGSVEAQRLFFAHTAAGDLSALFGHHFDTAIGGKREPASYAAIVETLGVPTETVTFLSDVVEELDAAREAGLETVLVDRREDYPEPREGTATHGHHRVESFAEIDPNVTVPDPA</sequence>
<dbReference type="InterPro" id="IPR036412">
    <property type="entry name" value="HAD-like_sf"/>
</dbReference>
<evidence type="ECO:0000256" key="4">
    <source>
        <dbReference type="HAMAP-Rule" id="MF_01681"/>
    </source>
</evidence>
<dbReference type="EC" id="3.1.3.77" evidence="4"/>
<organism evidence="5 6">
    <name type="scientific">Coralloluteibacterium thermophilum</name>
    <dbReference type="NCBI Taxonomy" id="2707049"/>
    <lineage>
        <taxon>Bacteria</taxon>
        <taxon>Pseudomonadati</taxon>
        <taxon>Pseudomonadota</taxon>
        <taxon>Gammaproteobacteria</taxon>
        <taxon>Lysobacterales</taxon>
        <taxon>Lysobacteraceae</taxon>
        <taxon>Coralloluteibacterium</taxon>
    </lineage>
</organism>
<dbReference type="InterPro" id="IPR006439">
    <property type="entry name" value="HAD-SF_hydro_IA"/>
</dbReference>
<dbReference type="GO" id="GO:0043874">
    <property type="term" value="F:acireductone synthase activity"/>
    <property type="evidence" value="ECO:0007669"/>
    <property type="project" value="UniProtKB-EC"/>
</dbReference>
<evidence type="ECO:0000313" key="6">
    <source>
        <dbReference type="Proteomes" id="UP001595892"/>
    </source>
</evidence>
<comment type="catalytic activity">
    <reaction evidence="4">
        <text>5-methylsulfanyl-2,3-dioxopentyl phosphate + H2O = 1,2-dihydroxy-5-(methylsulfanyl)pent-1-en-3-one + phosphate</text>
        <dbReference type="Rhea" id="RHEA:21700"/>
        <dbReference type="ChEBI" id="CHEBI:15377"/>
        <dbReference type="ChEBI" id="CHEBI:43474"/>
        <dbReference type="ChEBI" id="CHEBI:49252"/>
        <dbReference type="ChEBI" id="CHEBI:58828"/>
        <dbReference type="EC" id="3.1.3.77"/>
    </reaction>
</comment>
<proteinExistence type="inferred from homology"/>
<keyword evidence="3 4" id="KW-0486">Methionine biosynthesis</keyword>
<reference evidence="6" key="1">
    <citation type="journal article" date="2019" name="Int. J. Syst. Evol. Microbiol.">
        <title>The Global Catalogue of Microorganisms (GCM) 10K type strain sequencing project: providing services to taxonomists for standard genome sequencing and annotation.</title>
        <authorList>
            <consortium name="The Broad Institute Genomics Platform"/>
            <consortium name="The Broad Institute Genome Sequencing Center for Infectious Disease"/>
            <person name="Wu L."/>
            <person name="Ma J."/>
        </authorList>
    </citation>
    <scope>NUCLEOTIDE SEQUENCE [LARGE SCALE GENOMIC DNA]</scope>
    <source>
        <strain evidence="6">CGMCC 1.13574</strain>
    </source>
</reference>
<evidence type="ECO:0000256" key="1">
    <source>
        <dbReference type="ARBA" id="ARBA00022605"/>
    </source>
</evidence>
<comment type="caution">
    <text evidence="5">The sequence shown here is derived from an EMBL/GenBank/DDBJ whole genome shotgun (WGS) entry which is preliminary data.</text>
</comment>
<gene>
    <name evidence="4 5" type="primary">mtnC</name>
    <name evidence="5" type="ORF">ACFO3Q_11695</name>
</gene>
<name>A0ABV9NKI2_9GAMM</name>
<dbReference type="PANTHER" id="PTHR20371:SF1">
    <property type="entry name" value="ENOLASE-PHOSPHATASE E1"/>
    <property type="match status" value="1"/>
</dbReference>
<dbReference type="PANTHER" id="PTHR20371">
    <property type="entry name" value="ENOLASE-PHOSPHATASE E1"/>
    <property type="match status" value="1"/>
</dbReference>
<comment type="pathway">
    <text evidence="4">Amino-acid biosynthesis; L-methionine biosynthesis via salvage pathway; L-methionine from S-methyl-5-thio-alpha-D-ribose 1-phosphate: step 4/6.</text>
</comment>
<dbReference type="SFLD" id="SFLDF00044">
    <property type="entry name" value="enolase-phosphatase"/>
    <property type="match status" value="1"/>
</dbReference>
<dbReference type="InterPro" id="IPR023214">
    <property type="entry name" value="HAD_sf"/>
</dbReference>
<dbReference type="HAMAP" id="MF_01681">
    <property type="entry name" value="Salvage_MtnC"/>
    <property type="match status" value="1"/>
</dbReference>